<dbReference type="Proteomes" id="UP000606499">
    <property type="component" value="Unassembled WGS sequence"/>
</dbReference>
<dbReference type="InterPro" id="IPR039422">
    <property type="entry name" value="MarR/SlyA-like"/>
</dbReference>
<dbReference type="Pfam" id="PF01047">
    <property type="entry name" value="MarR"/>
    <property type="match status" value="1"/>
</dbReference>
<dbReference type="SMART" id="SM00347">
    <property type="entry name" value="HTH_MARR"/>
    <property type="match status" value="1"/>
</dbReference>
<dbReference type="CDD" id="cd00090">
    <property type="entry name" value="HTH_ARSR"/>
    <property type="match status" value="1"/>
</dbReference>
<feature type="domain" description="HTH marR-type" evidence="4">
    <location>
        <begin position="5"/>
        <end position="138"/>
    </location>
</feature>
<accession>A0A923RX25</accession>
<dbReference type="PANTHER" id="PTHR33164">
    <property type="entry name" value="TRANSCRIPTIONAL REGULATOR, MARR FAMILY"/>
    <property type="match status" value="1"/>
</dbReference>
<evidence type="ECO:0000313" key="6">
    <source>
        <dbReference type="Proteomes" id="UP000606499"/>
    </source>
</evidence>
<dbReference type="InterPro" id="IPR011991">
    <property type="entry name" value="ArsR-like_HTH"/>
</dbReference>
<name>A0A923RX25_9FIRM</name>
<keyword evidence="6" id="KW-1185">Reference proteome</keyword>
<dbReference type="InterPro" id="IPR036390">
    <property type="entry name" value="WH_DNA-bd_sf"/>
</dbReference>
<dbReference type="InterPro" id="IPR023187">
    <property type="entry name" value="Tscrpt_reg_MarR-type_CS"/>
</dbReference>
<dbReference type="PROSITE" id="PS01117">
    <property type="entry name" value="HTH_MARR_1"/>
    <property type="match status" value="1"/>
</dbReference>
<dbReference type="InterPro" id="IPR000835">
    <property type="entry name" value="HTH_MarR-typ"/>
</dbReference>
<dbReference type="SUPFAM" id="SSF46785">
    <property type="entry name" value="Winged helix' DNA-binding domain"/>
    <property type="match status" value="1"/>
</dbReference>
<evidence type="ECO:0000256" key="3">
    <source>
        <dbReference type="ARBA" id="ARBA00023163"/>
    </source>
</evidence>
<proteinExistence type="predicted"/>
<dbReference type="PANTHER" id="PTHR33164:SF43">
    <property type="entry name" value="HTH-TYPE TRANSCRIPTIONAL REPRESSOR YETL"/>
    <property type="match status" value="1"/>
</dbReference>
<reference evidence="5" key="1">
    <citation type="submission" date="2020-08" db="EMBL/GenBank/DDBJ databases">
        <title>Genome public.</title>
        <authorList>
            <person name="Liu C."/>
            <person name="Sun Q."/>
        </authorList>
    </citation>
    <scope>NUCLEOTIDE SEQUENCE</scope>
    <source>
        <strain evidence="5">NSJ-28</strain>
    </source>
</reference>
<evidence type="ECO:0000259" key="4">
    <source>
        <dbReference type="PROSITE" id="PS50995"/>
    </source>
</evidence>
<dbReference type="EMBL" id="JACOPL010000019">
    <property type="protein sequence ID" value="MBC5726554.1"/>
    <property type="molecule type" value="Genomic_DNA"/>
</dbReference>
<comment type="caution">
    <text evidence="5">The sequence shown here is derived from an EMBL/GenBank/DDBJ whole genome shotgun (WGS) entry which is preliminary data.</text>
</comment>
<gene>
    <name evidence="5" type="ORF">H8S45_13940</name>
</gene>
<dbReference type="GO" id="GO:0003677">
    <property type="term" value="F:DNA binding"/>
    <property type="evidence" value="ECO:0007669"/>
    <property type="project" value="UniProtKB-KW"/>
</dbReference>
<dbReference type="PROSITE" id="PS50995">
    <property type="entry name" value="HTH_MARR_2"/>
    <property type="match status" value="1"/>
</dbReference>
<organism evidence="5 6">
    <name type="scientific">Agathobaculum faecis</name>
    <dbReference type="NCBI Taxonomy" id="2763013"/>
    <lineage>
        <taxon>Bacteria</taxon>
        <taxon>Bacillati</taxon>
        <taxon>Bacillota</taxon>
        <taxon>Clostridia</taxon>
        <taxon>Eubacteriales</taxon>
        <taxon>Butyricicoccaceae</taxon>
        <taxon>Agathobaculum</taxon>
    </lineage>
</organism>
<dbReference type="Gene3D" id="1.10.10.10">
    <property type="entry name" value="Winged helix-like DNA-binding domain superfamily/Winged helix DNA-binding domain"/>
    <property type="match status" value="1"/>
</dbReference>
<dbReference type="AlphaFoldDB" id="A0A923RX25"/>
<dbReference type="PRINTS" id="PR00598">
    <property type="entry name" value="HTHMARR"/>
</dbReference>
<dbReference type="InterPro" id="IPR036388">
    <property type="entry name" value="WH-like_DNA-bd_sf"/>
</dbReference>
<dbReference type="GO" id="GO:0003700">
    <property type="term" value="F:DNA-binding transcription factor activity"/>
    <property type="evidence" value="ECO:0007669"/>
    <property type="project" value="InterPro"/>
</dbReference>
<protein>
    <submittedName>
        <fullName evidence="5">MarR family transcriptional regulator</fullName>
    </submittedName>
</protein>
<keyword evidence="1" id="KW-0805">Transcription regulation</keyword>
<keyword evidence="2" id="KW-0238">DNA-binding</keyword>
<dbReference type="RefSeq" id="WP_054327868.1">
    <property type="nucleotide sequence ID" value="NZ_JACOPL010000019.1"/>
</dbReference>
<evidence type="ECO:0000313" key="5">
    <source>
        <dbReference type="EMBL" id="MBC5726554.1"/>
    </source>
</evidence>
<evidence type="ECO:0000256" key="2">
    <source>
        <dbReference type="ARBA" id="ARBA00023125"/>
    </source>
</evidence>
<dbReference type="GO" id="GO:0006950">
    <property type="term" value="P:response to stress"/>
    <property type="evidence" value="ECO:0007669"/>
    <property type="project" value="TreeGrafter"/>
</dbReference>
<evidence type="ECO:0000256" key="1">
    <source>
        <dbReference type="ARBA" id="ARBA00023015"/>
    </source>
</evidence>
<sequence length="145" mass="16954">MDERESNLFDRFYKSWRGIEVAYEKIASDCGVTTNVMYILTLLYKNCEPMTQNELSKELHLSKQTVTSVVDSLEKRGWVTRSIDPNDRRNRIVTLTESGRETGRHIGRTMRRAEFSAFEMLPDEEKLSLVNSMEKLWDGFAHLWA</sequence>
<keyword evidence="3" id="KW-0804">Transcription</keyword>